<dbReference type="Gramene" id="TRITD1Av1G013960.1">
    <property type="protein sequence ID" value="TRITD1Av1G013960.1"/>
    <property type="gene ID" value="TRITD1Av1G013960"/>
</dbReference>
<name>A0A9R0UQ09_TRITD</name>
<protein>
    <submittedName>
        <fullName evidence="1">Uncharacterized protein</fullName>
    </submittedName>
</protein>
<proteinExistence type="predicted"/>
<evidence type="ECO:0000313" key="1">
    <source>
        <dbReference type="EMBL" id="VAH01204.1"/>
    </source>
</evidence>
<accession>A0A9R0UQ09</accession>
<reference evidence="1 2" key="1">
    <citation type="submission" date="2017-09" db="EMBL/GenBank/DDBJ databases">
        <authorList>
            <consortium name="International Durum Wheat Genome Sequencing Consortium (IDWGSC)"/>
            <person name="Milanesi L."/>
        </authorList>
    </citation>
    <scope>NUCLEOTIDE SEQUENCE [LARGE SCALE GENOMIC DNA]</scope>
    <source>
        <strain evidence="2">cv. Svevo</strain>
    </source>
</reference>
<dbReference type="OMA" id="MAICPML"/>
<dbReference type="AlphaFoldDB" id="A0A9R0UQ09"/>
<dbReference type="Proteomes" id="UP000324705">
    <property type="component" value="Chromosome 1A"/>
</dbReference>
<gene>
    <name evidence="1" type="ORF">TRITD_1Av1G013960</name>
</gene>
<dbReference type="EMBL" id="LT934111">
    <property type="protein sequence ID" value="VAH01204.1"/>
    <property type="molecule type" value="Genomic_DNA"/>
</dbReference>
<organism evidence="1 2">
    <name type="scientific">Triticum turgidum subsp. durum</name>
    <name type="common">Durum wheat</name>
    <name type="synonym">Triticum durum</name>
    <dbReference type="NCBI Taxonomy" id="4567"/>
    <lineage>
        <taxon>Eukaryota</taxon>
        <taxon>Viridiplantae</taxon>
        <taxon>Streptophyta</taxon>
        <taxon>Embryophyta</taxon>
        <taxon>Tracheophyta</taxon>
        <taxon>Spermatophyta</taxon>
        <taxon>Magnoliopsida</taxon>
        <taxon>Liliopsida</taxon>
        <taxon>Poales</taxon>
        <taxon>Poaceae</taxon>
        <taxon>BOP clade</taxon>
        <taxon>Pooideae</taxon>
        <taxon>Triticodae</taxon>
        <taxon>Triticeae</taxon>
        <taxon>Triticinae</taxon>
        <taxon>Triticum</taxon>
    </lineage>
</organism>
<keyword evidence="2" id="KW-1185">Reference proteome</keyword>
<sequence>MPHRKVEVDQEKLHEAPSPPAQIWFLYAYMVFDENPRRTGRIDLSLPFSLKKYVPSRTENHDYHHCWRKKLEQLCFYFHALWLSILGRIELNGVSKTIFDADHKILTGSMAICPMLLLTTYMRTRNPEPGRQPLRRWSWGNDSR</sequence>
<evidence type="ECO:0000313" key="2">
    <source>
        <dbReference type="Proteomes" id="UP000324705"/>
    </source>
</evidence>